<dbReference type="SUPFAM" id="SSF46785">
    <property type="entry name" value="Winged helix' DNA-binding domain"/>
    <property type="match status" value="1"/>
</dbReference>
<accession>Q028G7</accession>
<dbReference type="OrthoDB" id="362473at2"/>
<dbReference type="Pfam" id="PF00392">
    <property type="entry name" value="GntR"/>
    <property type="match status" value="1"/>
</dbReference>
<protein>
    <submittedName>
        <fullName evidence="5">Transcriptional regulator, GntR family</fullName>
    </submittedName>
</protein>
<reference evidence="5" key="1">
    <citation type="submission" date="2006-10" db="EMBL/GenBank/DDBJ databases">
        <title>Complete sequence of Solibacter usitatus Ellin6076.</title>
        <authorList>
            <consortium name="US DOE Joint Genome Institute"/>
            <person name="Copeland A."/>
            <person name="Lucas S."/>
            <person name="Lapidus A."/>
            <person name="Barry K."/>
            <person name="Detter J.C."/>
            <person name="Glavina del Rio T."/>
            <person name="Hammon N."/>
            <person name="Israni S."/>
            <person name="Dalin E."/>
            <person name="Tice H."/>
            <person name="Pitluck S."/>
            <person name="Thompson L.S."/>
            <person name="Brettin T."/>
            <person name="Bruce D."/>
            <person name="Han C."/>
            <person name="Tapia R."/>
            <person name="Gilna P."/>
            <person name="Schmutz J."/>
            <person name="Larimer F."/>
            <person name="Land M."/>
            <person name="Hauser L."/>
            <person name="Kyrpides N."/>
            <person name="Mikhailova N."/>
            <person name="Janssen P.H."/>
            <person name="Kuske C.R."/>
            <person name="Richardson P."/>
        </authorList>
    </citation>
    <scope>NUCLEOTIDE SEQUENCE</scope>
    <source>
        <strain evidence="5">Ellin6076</strain>
    </source>
</reference>
<dbReference type="InterPro" id="IPR000524">
    <property type="entry name" value="Tscrpt_reg_HTH_GntR"/>
</dbReference>
<gene>
    <name evidence="5" type="ordered locus">Acid_1594</name>
</gene>
<feature type="domain" description="HTH gntR-type" evidence="4">
    <location>
        <begin position="15"/>
        <end position="83"/>
    </location>
</feature>
<evidence type="ECO:0000256" key="1">
    <source>
        <dbReference type="ARBA" id="ARBA00023015"/>
    </source>
</evidence>
<dbReference type="PANTHER" id="PTHR38445:SF9">
    <property type="entry name" value="HTH-TYPE TRANSCRIPTIONAL REPRESSOR YTRA"/>
    <property type="match status" value="1"/>
</dbReference>
<sequence length="133" mass="14946">MRVTFQLRLDLQSGVPVYRQIIDQVLGGVAAGTLEPGDQLPTVRQVAVDLSINPNTVVRAYRELEIRGVLETQQGTGTFISHKKIRQDEVERRRQLGQLVTEFVSRAGASGFKVDELMEELNERSIDAGKKRR</sequence>
<dbReference type="PROSITE" id="PS50949">
    <property type="entry name" value="HTH_GNTR"/>
    <property type="match status" value="1"/>
</dbReference>
<dbReference type="AlphaFoldDB" id="Q028G7"/>
<dbReference type="HOGENOM" id="CLU_017584_10_2_0"/>
<dbReference type="eggNOG" id="COG1725">
    <property type="taxonomic scope" value="Bacteria"/>
</dbReference>
<organism evidence="5">
    <name type="scientific">Solibacter usitatus (strain Ellin6076)</name>
    <dbReference type="NCBI Taxonomy" id="234267"/>
    <lineage>
        <taxon>Bacteria</taxon>
        <taxon>Pseudomonadati</taxon>
        <taxon>Acidobacteriota</taxon>
        <taxon>Terriglobia</taxon>
        <taxon>Bryobacterales</taxon>
        <taxon>Solibacteraceae</taxon>
        <taxon>Candidatus Solibacter</taxon>
    </lineage>
</organism>
<dbReference type="InterPro" id="IPR036390">
    <property type="entry name" value="WH_DNA-bd_sf"/>
</dbReference>
<dbReference type="Gene3D" id="1.10.10.10">
    <property type="entry name" value="Winged helix-like DNA-binding domain superfamily/Winged helix DNA-binding domain"/>
    <property type="match status" value="1"/>
</dbReference>
<dbReference type="GO" id="GO:0003677">
    <property type="term" value="F:DNA binding"/>
    <property type="evidence" value="ECO:0007669"/>
    <property type="project" value="UniProtKB-KW"/>
</dbReference>
<evidence type="ECO:0000259" key="4">
    <source>
        <dbReference type="PROSITE" id="PS50949"/>
    </source>
</evidence>
<evidence type="ECO:0000313" key="5">
    <source>
        <dbReference type="EMBL" id="ABJ82585.1"/>
    </source>
</evidence>
<dbReference type="STRING" id="234267.Acid_1594"/>
<dbReference type="EMBL" id="CP000473">
    <property type="protein sequence ID" value="ABJ82585.1"/>
    <property type="molecule type" value="Genomic_DNA"/>
</dbReference>
<dbReference type="GO" id="GO:0003700">
    <property type="term" value="F:DNA-binding transcription factor activity"/>
    <property type="evidence" value="ECO:0007669"/>
    <property type="project" value="InterPro"/>
</dbReference>
<evidence type="ECO:0000256" key="3">
    <source>
        <dbReference type="ARBA" id="ARBA00023163"/>
    </source>
</evidence>
<dbReference type="InterPro" id="IPR036388">
    <property type="entry name" value="WH-like_DNA-bd_sf"/>
</dbReference>
<proteinExistence type="predicted"/>
<dbReference type="InParanoid" id="Q028G7"/>
<keyword evidence="1" id="KW-0805">Transcription regulation</keyword>
<name>Q028G7_SOLUE</name>
<dbReference type="SMART" id="SM00345">
    <property type="entry name" value="HTH_GNTR"/>
    <property type="match status" value="1"/>
</dbReference>
<keyword evidence="3" id="KW-0804">Transcription</keyword>
<dbReference type="PANTHER" id="PTHR38445">
    <property type="entry name" value="HTH-TYPE TRANSCRIPTIONAL REPRESSOR YTRA"/>
    <property type="match status" value="1"/>
</dbReference>
<keyword evidence="2" id="KW-0238">DNA-binding</keyword>
<dbReference type="KEGG" id="sus:Acid_1594"/>
<dbReference type="CDD" id="cd07377">
    <property type="entry name" value="WHTH_GntR"/>
    <property type="match status" value="1"/>
</dbReference>
<evidence type="ECO:0000256" key="2">
    <source>
        <dbReference type="ARBA" id="ARBA00023125"/>
    </source>
</evidence>